<feature type="domain" description="DUF218" evidence="1">
    <location>
        <begin position="34"/>
        <end position="137"/>
    </location>
</feature>
<dbReference type="AlphaFoldDB" id="A0A844XVL9"/>
<dbReference type="OrthoDB" id="9812311at2"/>
<protein>
    <submittedName>
        <fullName evidence="2">YdcF family protein</fullName>
    </submittedName>
</protein>
<comment type="caution">
    <text evidence="2">The sequence shown here is derived from an EMBL/GenBank/DDBJ whole genome shotgun (WGS) entry which is preliminary data.</text>
</comment>
<name>A0A844XVL9_9SPHN</name>
<dbReference type="Proteomes" id="UP000448199">
    <property type="component" value="Unassembled WGS sequence"/>
</dbReference>
<gene>
    <name evidence="2" type="ORF">GRI69_12105</name>
</gene>
<sequence>MILRLIAALFLIYAFGFLAFAVTLPAPAPQSKTDAVIVLTGGAGRIARGLEVVEQGLAEEMFVSGVDPEVKPAEFAKEFEVPNRTMDCCVTLGFLAVDTRSNAGEVAQWMKEKEFDSARLVTTDWHMARAYSEVAGSLPVGTDIVRDAVASNPNLATLFLEYNKLLASEVSQGLPDGTDDAAS</sequence>
<reference evidence="2 3" key="1">
    <citation type="submission" date="2019-12" db="EMBL/GenBank/DDBJ databases">
        <title>Genomic-based taxomic classification of the family Erythrobacteraceae.</title>
        <authorList>
            <person name="Xu L."/>
        </authorList>
    </citation>
    <scope>NUCLEOTIDE SEQUENCE [LARGE SCALE GENOMIC DNA]</scope>
    <source>
        <strain evidence="2 3">DSM 17792</strain>
    </source>
</reference>
<evidence type="ECO:0000259" key="1">
    <source>
        <dbReference type="Pfam" id="PF02698"/>
    </source>
</evidence>
<evidence type="ECO:0000313" key="2">
    <source>
        <dbReference type="EMBL" id="MXO49002.1"/>
    </source>
</evidence>
<dbReference type="Pfam" id="PF02698">
    <property type="entry name" value="DUF218"/>
    <property type="match status" value="1"/>
</dbReference>
<dbReference type="EMBL" id="WTYC01000006">
    <property type="protein sequence ID" value="MXO49002.1"/>
    <property type="molecule type" value="Genomic_DNA"/>
</dbReference>
<accession>A0A844XVL9</accession>
<proteinExistence type="predicted"/>
<keyword evidence="3" id="KW-1185">Reference proteome</keyword>
<dbReference type="RefSeq" id="WP_160728535.1">
    <property type="nucleotide sequence ID" value="NZ_WTYC01000006.1"/>
</dbReference>
<dbReference type="CDD" id="cd06259">
    <property type="entry name" value="YdcF-like"/>
    <property type="match status" value="1"/>
</dbReference>
<evidence type="ECO:0000313" key="3">
    <source>
        <dbReference type="Proteomes" id="UP000448199"/>
    </source>
</evidence>
<organism evidence="2 3">
    <name type="scientific">Qipengyuania vulgaris</name>
    <dbReference type="NCBI Taxonomy" id="291985"/>
    <lineage>
        <taxon>Bacteria</taxon>
        <taxon>Pseudomonadati</taxon>
        <taxon>Pseudomonadota</taxon>
        <taxon>Alphaproteobacteria</taxon>
        <taxon>Sphingomonadales</taxon>
        <taxon>Erythrobacteraceae</taxon>
        <taxon>Qipengyuania</taxon>
    </lineage>
</organism>
<dbReference type="InterPro" id="IPR003848">
    <property type="entry name" value="DUF218"/>
</dbReference>